<dbReference type="Proteomes" id="UP000031668">
    <property type="component" value="Unassembled WGS sequence"/>
</dbReference>
<evidence type="ECO:0000256" key="1">
    <source>
        <dbReference type="SAM" id="Phobius"/>
    </source>
</evidence>
<sequence>MEDSLRCNSRLYKAEIVAMREEIIFNISILLFFIQILHRVVAVNKHLKSTGHSGRSILIEGIEIHEYCGIKAELGDDTSMINPDNMLMLSQHMLCRGTGEKRITTLWMII</sequence>
<keyword evidence="1" id="KW-0812">Transmembrane</keyword>
<reference evidence="2 3" key="1">
    <citation type="journal article" date="2014" name="Genome Biol. Evol.">
        <title>The genome of the myxosporean Thelohanellus kitauei shows adaptations to nutrient acquisition within its fish host.</title>
        <authorList>
            <person name="Yang Y."/>
            <person name="Xiong J."/>
            <person name="Zhou Z."/>
            <person name="Huo F."/>
            <person name="Miao W."/>
            <person name="Ran C."/>
            <person name="Liu Y."/>
            <person name="Zhang J."/>
            <person name="Feng J."/>
            <person name="Wang M."/>
            <person name="Wang M."/>
            <person name="Wang L."/>
            <person name="Yao B."/>
        </authorList>
    </citation>
    <scope>NUCLEOTIDE SEQUENCE [LARGE SCALE GENOMIC DNA]</scope>
    <source>
        <strain evidence="2">Wuqing</strain>
    </source>
</reference>
<feature type="transmembrane region" description="Helical" evidence="1">
    <location>
        <begin position="23"/>
        <end position="42"/>
    </location>
</feature>
<accession>A0A0C2N1A2</accession>
<dbReference type="EMBL" id="JWZT01002176">
    <property type="protein sequence ID" value="KII70110.1"/>
    <property type="molecule type" value="Genomic_DNA"/>
</dbReference>
<gene>
    <name evidence="2" type="ORF">RF11_16413</name>
</gene>
<evidence type="ECO:0000313" key="3">
    <source>
        <dbReference type="Proteomes" id="UP000031668"/>
    </source>
</evidence>
<keyword evidence="1" id="KW-0472">Membrane</keyword>
<protein>
    <submittedName>
        <fullName evidence="2">Uncharacterized protein</fullName>
    </submittedName>
</protein>
<organism evidence="2 3">
    <name type="scientific">Thelohanellus kitauei</name>
    <name type="common">Myxosporean</name>
    <dbReference type="NCBI Taxonomy" id="669202"/>
    <lineage>
        <taxon>Eukaryota</taxon>
        <taxon>Metazoa</taxon>
        <taxon>Cnidaria</taxon>
        <taxon>Myxozoa</taxon>
        <taxon>Myxosporea</taxon>
        <taxon>Bivalvulida</taxon>
        <taxon>Platysporina</taxon>
        <taxon>Myxobolidae</taxon>
        <taxon>Thelohanellus</taxon>
    </lineage>
</organism>
<keyword evidence="3" id="KW-1185">Reference proteome</keyword>
<dbReference type="AlphaFoldDB" id="A0A0C2N1A2"/>
<keyword evidence="1" id="KW-1133">Transmembrane helix</keyword>
<proteinExistence type="predicted"/>
<name>A0A0C2N1A2_THEKT</name>
<evidence type="ECO:0000313" key="2">
    <source>
        <dbReference type="EMBL" id="KII70110.1"/>
    </source>
</evidence>
<comment type="caution">
    <text evidence="2">The sequence shown here is derived from an EMBL/GenBank/DDBJ whole genome shotgun (WGS) entry which is preliminary data.</text>
</comment>